<evidence type="ECO:0000313" key="2">
    <source>
        <dbReference type="EMBL" id="CAF4877081.1"/>
    </source>
</evidence>
<dbReference type="Proteomes" id="UP000676336">
    <property type="component" value="Unassembled WGS sequence"/>
</dbReference>
<name>A0A8S3C649_9BILA</name>
<reference evidence="2" key="1">
    <citation type="submission" date="2021-02" db="EMBL/GenBank/DDBJ databases">
        <authorList>
            <person name="Nowell W R."/>
        </authorList>
    </citation>
    <scope>NUCLEOTIDE SEQUENCE</scope>
</reference>
<dbReference type="EMBL" id="CAJOBI010167809">
    <property type="protein sequence ID" value="CAF4877081.1"/>
    <property type="molecule type" value="Genomic_DNA"/>
</dbReference>
<organism evidence="2 3">
    <name type="scientific">Rotaria magnacalcarata</name>
    <dbReference type="NCBI Taxonomy" id="392030"/>
    <lineage>
        <taxon>Eukaryota</taxon>
        <taxon>Metazoa</taxon>
        <taxon>Spiralia</taxon>
        <taxon>Gnathifera</taxon>
        <taxon>Rotifera</taxon>
        <taxon>Eurotatoria</taxon>
        <taxon>Bdelloidea</taxon>
        <taxon>Philodinida</taxon>
        <taxon>Philodinidae</taxon>
        <taxon>Rotaria</taxon>
    </lineage>
</organism>
<evidence type="ECO:0000313" key="3">
    <source>
        <dbReference type="Proteomes" id="UP000676336"/>
    </source>
</evidence>
<dbReference type="AlphaFoldDB" id="A0A8S3C649"/>
<sequence>MPKFRLEKPADNDEALLMAAYLSTGITNPRMKPNIPIDSFHTVMMNASA</sequence>
<evidence type="ECO:0000313" key="1">
    <source>
        <dbReference type="EMBL" id="CAF4797375.1"/>
    </source>
</evidence>
<comment type="caution">
    <text evidence="2">The sequence shown here is derived from an EMBL/GenBank/DDBJ whole genome shotgun (WGS) entry which is preliminary data.</text>
</comment>
<feature type="non-terminal residue" evidence="2">
    <location>
        <position position="49"/>
    </location>
</feature>
<dbReference type="Proteomes" id="UP000681720">
    <property type="component" value="Unassembled WGS sequence"/>
</dbReference>
<dbReference type="EMBL" id="CAJOBJ010149157">
    <property type="protein sequence ID" value="CAF4797375.1"/>
    <property type="molecule type" value="Genomic_DNA"/>
</dbReference>
<gene>
    <name evidence="1" type="ORF">GIL414_LOCUS47002</name>
    <name evidence="2" type="ORF">SMN809_LOCUS50636</name>
</gene>
<accession>A0A8S3C649</accession>
<proteinExistence type="predicted"/>
<protein>
    <submittedName>
        <fullName evidence="2">Uncharacterized protein</fullName>
    </submittedName>
</protein>